<feature type="transmembrane region" description="Helical" evidence="9">
    <location>
        <begin position="212"/>
        <end position="230"/>
    </location>
</feature>
<feature type="transmembrane region" description="Helical" evidence="9">
    <location>
        <begin position="30"/>
        <end position="49"/>
    </location>
</feature>
<feature type="transmembrane region" description="Helical" evidence="9">
    <location>
        <begin position="236"/>
        <end position="255"/>
    </location>
</feature>
<evidence type="ECO:0000256" key="4">
    <source>
        <dbReference type="ARBA" id="ARBA00022643"/>
    </source>
</evidence>
<evidence type="ECO:0000256" key="1">
    <source>
        <dbReference type="ARBA" id="ARBA00022448"/>
    </source>
</evidence>
<evidence type="ECO:0000256" key="2">
    <source>
        <dbReference type="ARBA" id="ARBA00022553"/>
    </source>
</evidence>
<feature type="transmembrane region" description="Helical" evidence="9">
    <location>
        <begin position="56"/>
        <end position="73"/>
    </location>
</feature>
<dbReference type="GO" id="GO:0005886">
    <property type="term" value="C:plasma membrane"/>
    <property type="evidence" value="ECO:0007669"/>
    <property type="project" value="TreeGrafter"/>
</dbReference>
<evidence type="ECO:0000313" key="10">
    <source>
        <dbReference type="EMBL" id="MBK7417357.1"/>
    </source>
</evidence>
<protein>
    <submittedName>
        <fullName evidence="10">RnfABCDGE type electron transport complex subunit D</fullName>
    </submittedName>
</protein>
<keyword evidence="4" id="KW-0288">FMN</keyword>
<evidence type="ECO:0000256" key="3">
    <source>
        <dbReference type="ARBA" id="ARBA00022630"/>
    </source>
</evidence>
<feature type="transmembrane region" description="Helical" evidence="9">
    <location>
        <begin position="127"/>
        <end position="146"/>
    </location>
</feature>
<evidence type="ECO:0000313" key="11">
    <source>
        <dbReference type="Proteomes" id="UP000739411"/>
    </source>
</evidence>
<evidence type="ECO:0000256" key="6">
    <source>
        <dbReference type="ARBA" id="ARBA00022967"/>
    </source>
</evidence>
<dbReference type="EMBL" id="JADJMS010000051">
    <property type="protein sequence ID" value="MBK7417357.1"/>
    <property type="molecule type" value="Genomic_DNA"/>
</dbReference>
<accession>A0A935K8B1</accession>
<keyword evidence="2" id="KW-0597">Phosphoprotein</keyword>
<dbReference type="Pfam" id="PF03116">
    <property type="entry name" value="NQR2_RnfD_RnfE"/>
    <property type="match status" value="1"/>
</dbReference>
<feature type="transmembrane region" description="Helical" evidence="9">
    <location>
        <begin position="102"/>
        <end position="121"/>
    </location>
</feature>
<dbReference type="PANTHER" id="PTHR30578:SF0">
    <property type="entry name" value="ION-TRANSLOCATING OXIDOREDUCTASE COMPLEX SUBUNIT D"/>
    <property type="match status" value="1"/>
</dbReference>
<dbReference type="GO" id="GO:0055085">
    <property type="term" value="P:transmembrane transport"/>
    <property type="evidence" value="ECO:0007669"/>
    <property type="project" value="InterPro"/>
</dbReference>
<dbReference type="AlphaFoldDB" id="A0A935K8B1"/>
<reference evidence="10 11" key="1">
    <citation type="submission" date="2020-10" db="EMBL/GenBank/DDBJ databases">
        <title>Connecting structure to function with the recovery of over 1000 high-quality activated sludge metagenome-assembled genomes encoding full-length rRNA genes using long-read sequencing.</title>
        <authorList>
            <person name="Singleton C.M."/>
            <person name="Petriglieri F."/>
            <person name="Kristensen J.M."/>
            <person name="Kirkegaard R.H."/>
            <person name="Michaelsen T.Y."/>
            <person name="Andersen M.H."/>
            <person name="Karst S.M."/>
            <person name="Dueholm M.S."/>
            <person name="Nielsen P.H."/>
            <person name="Albertsen M."/>
        </authorList>
    </citation>
    <scope>NUCLEOTIDE SEQUENCE [LARGE SCALE GENOMIC DNA]</scope>
    <source>
        <strain evidence="10">EsbW_18-Q3-R4-48_BATAC.463</strain>
    </source>
</reference>
<organism evidence="10 11">
    <name type="scientific">Candidatus Dechloromonas phosphorivorans</name>
    <dbReference type="NCBI Taxonomy" id="2899244"/>
    <lineage>
        <taxon>Bacteria</taxon>
        <taxon>Pseudomonadati</taxon>
        <taxon>Pseudomonadota</taxon>
        <taxon>Betaproteobacteria</taxon>
        <taxon>Rhodocyclales</taxon>
        <taxon>Azonexaceae</taxon>
        <taxon>Dechloromonas</taxon>
    </lineage>
</organism>
<gene>
    <name evidence="10" type="ORF">IPJ38_21950</name>
</gene>
<keyword evidence="3" id="KW-0285">Flavoprotein</keyword>
<keyword evidence="7 9" id="KW-1133">Transmembrane helix</keyword>
<sequence length="280" mass="30797">MKSLDARLFQVAFQAILLTVGVLLRDFSLLPAQMALAIASATATQAFWFKVFKLKNVGYLSPLITGFGLSLLLRADSLWLHPLVACLAISGKFLIRIRGKHVFNPANFGVGIALLGLPGAWVSPGQWGNDLGIAVWLIALGALVVQKARRDDAAWLFLATFLGLTATRLFLLGYTFERGWEILVHQALNGALLLFAFFMISDPMTLPDRPAARRLHVILVASVAFCWQFVFYRPSGALWALLCLALLVPLWDAIWPGKRHNWHGNIPLQNNVASQGKIAG</sequence>
<evidence type="ECO:0000256" key="5">
    <source>
        <dbReference type="ARBA" id="ARBA00022692"/>
    </source>
</evidence>
<keyword evidence="5 9" id="KW-0812">Transmembrane</keyword>
<dbReference type="PANTHER" id="PTHR30578">
    <property type="entry name" value="ELECTRON TRANSPORT COMPLEX PROTEIN RNFD"/>
    <property type="match status" value="1"/>
</dbReference>
<name>A0A935K8B1_9RHOO</name>
<comment type="caution">
    <text evidence="10">The sequence shown here is derived from an EMBL/GenBank/DDBJ whole genome shotgun (WGS) entry which is preliminary data.</text>
</comment>
<proteinExistence type="predicted"/>
<dbReference type="Proteomes" id="UP000739411">
    <property type="component" value="Unassembled WGS sequence"/>
</dbReference>
<evidence type="ECO:0000256" key="8">
    <source>
        <dbReference type="ARBA" id="ARBA00023136"/>
    </source>
</evidence>
<keyword evidence="1" id="KW-0813">Transport</keyword>
<feature type="transmembrane region" description="Helical" evidence="9">
    <location>
        <begin position="153"/>
        <end position="176"/>
    </location>
</feature>
<evidence type="ECO:0000256" key="9">
    <source>
        <dbReference type="SAM" id="Phobius"/>
    </source>
</evidence>
<feature type="transmembrane region" description="Helical" evidence="9">
    <location>
        <begin position="79"/>
        <end position="95"/>
    </location>
</feature>
<keyword evidence="6" id="KW-1278">Translocase</keyword>
<evidence type="ECO:0000256" key="7">
    <source>
        <dbReference type="ARBA" id="ARBA00022989"/>
    </source>
</evidence>
<feature type="transmembrane region" description="Helical" evidence="9">
    <location>
        <begin position="182"/>
        <end position="200"/>
    </location>
</feature>
<dbReference type="InterPro" id="IPR004338">
    <property type="entry name" value="NqrB/RnfD"/>
</dbReference>
<keyword evidence="8 9" id="KW-0472">Membrane</keyword>